<evidence type="ECO:0000256" key="2">
    <source>
        <dbReference type="ARBA" id="ARBA00023125"/>
    </source>
</evidence>
<accession>A0A1V4AA41</accession>
<keyword evidence="2" id="KW-0238">DNA-binding</keyword>
<dbReference type="GO" id="GO:0003677">
    <property type="term" value="F:DNA binding"/>
    <property type="evidence" value="ECO:0007669"/>
    <property type="project" value="UniProtKB-KW"/>
</dbReference>
<dbReference type="GO" id="GO:0003700">
    <property type="term" value="F:DNA-binding transcription factor activity"/>
    <property type="evidence" value="ECO:0007669"/>
    <property type="project" value="InterPro"/>
</dbReference>
<evidence type="ECO:0000259" key="4">
    <source>
        <dbReference type="PROSITE" id="PS50995"/>
    </source>
</evidence>
<name>A0A1V4AA41_9ACTN</name>
<dbReference type="PANTHER" id="PTHR42756">
    <property type="entry name" value="TRANSCRIPTIONAL REGULATOR, MARR"/>
    <property type="match status" value="1"/>
</dbReference>
<dbReference type="Gene3D" id="1.10.10.10">
    <property type="entry name" value="Winged helix-like DNA-binding domain superfamily/Winged helix DNA-binding domain"/>
    <property type="match status" value="1"/>
</dbReference>
<evidence type="ECO:0000313" key="5">
    <source>
        <dbReference type="EMBL" id="OON80174.1"/>
    </source>
</evidence>
<dbReference type="EMBL" id="MVFC01000008">
    <property type="protein sequence ID" value="OON80174.1"/>
    <property type="molecule type" value="Genomic_DNA"/>
</dbReference>
<keyword evidence="1" id="KW-0805">Transcription regulation</keyword>
<dbReference type="Proteomes" id="UP000190539">
    <property type="component" value="Unassembled WGS sequence"/>
</dbReference>
<dbReference type="SUPFAM" id="SSF46785">
    <property type="entry name" value="Winged helix' DNA-binding domain"/>
    <property type="match status" value="1"/>
</dbReference>
<dbReference type="InterPro" id="IPR036390">
    <property type="entry name" value="WH_DNA-bd_sf"/>
</dbReference>
<evidence type="ECO:0000256" key="1">
    <source>
        <dbReference type="ARBA" id="ARBA00023015"/>
    </source>
</evidence>
<organism evidence="5 6">
    <name type="scientific">Streptomyces tsukubensis</name>
    <dbReference type="NCBI Taxonomy" id="83656"/>
    <lineage>
        <taxon>Bacteria</taxon>
        <taxon>Bacillati</taxon>
        <taxon>Actinomycetota</taxon>
        <taxon>Actinomycetes</taxon>
        <taxon>Kitasatosporales</taxon>
        <taxon>Streptomycetaceae</taxon>
        <taxon>Streptomyces</taxon>
    </lineage>
</organism>
<dbReference type="InterPro" id="IPR000835">
    <property type="entry name" value="HTH_MarR-typ"/>
</dbReference>
<dbReference type="InterPro" id="IPR036388">
    <property type="entry name" value="WH-like_DNA-bd_sf"/>
</dbReference>
<protein>
    <recommendedName>
        <fullName evidence="4">HTH marR-type domain-containing protein</fullName>
    </recommendedName>
</protein>
<sequence length="141" mass="15189">MEELARAADALYYAMRRARSVAGREDSGLSPAQLALIAPLAGEGELPVGRLAAAADVSVPTATRMLQQLESKGSVTRRRSPEDERRVLVGLTDDGARRLDAVRTRLHKRQLSLLAGFPPAERARLAGQLHRLAEAITALDA</sequence>
<dbReference type="PROSITE" id="PS50995">
    <property type="entry name" value="HTH_MARR_2"/>
    <property type="match status" value="1"/>
</dbReference>
<proteinExistence type="predicted"/>
<evidence type="ECO:0000256" key="3">
    <source>
        <dbReference type="ARBA" id="ARBA00023163"/>
    </source>
</evidence>
<reference evidence="5 6" key="1">
    <citation type="submission" date="2017-02" db="EMBL/GenBank/DDBJ databases">
        <title>Draft Genome Sequence of Streptomyces tsukubaensis F601, a Producer of the immunosuppressant tacrolimus FK506.</title>
        <authorList>
            <person name="Zong G."/>
            <person name="Zhong C."/>
            <person name="Fu J."/>
            <person name="Qin R."/>
            <person name="Cao G."/>
        </authorList>
    </citation>
    <scope>NUCLEOTIDE SEQUENCE [LARGE SCALE GENOMIC DNA]</scope>
    <source>
        <strain evidence="5 6">F601</strain>
    </source>
</reference>
<dbReference type="STRING" id="83656.B1H18_13165"/>
<dbReference type="PRINTS" id="PR00598">
    <property type="entry name" value="HTHMARR"/>
</dbReference>
<dbReference type="SMART" id="SM00347">
    <property type="entry name" value="HTH_MARR"/>
    <property type="match status" value="1"/>
</dbReference>
<comment type="caution">
    <text evidence="5">The sequence shown here is derived from an EMBL/GenBank/DDBJ whole genome shotgun (WGS) entry which is preliminary data.</text>
</comment>
<evidence type="ECO:0000313" key="6">
    <source>
        <dbReference type="Proteomes" id="UP000190539"/>
    </source>
</evidence>
<keyword evidence="3" id="KW-0804">Transcription</keyword>
<gene>
    <name evidence="5" type="ORF">B1H18_13165</name>
</gene>
<dbReference type="Pfam" id="PF01047">
    <property type="entry name" value="MarR"/>
    <property type="match status" value="1"/>
</dbReference>
<keyword evidence="6" id="KW-1185">Reference proteome</keyword>
<feature type="domain" description="HTH marR-type" evidence="4">
    <location>
        <begin position="1"/>
        <end position="134"/>
    </location>
</feature>
<dbReference type="PANTHER" id="PTHR42756:SF1">
    <property type="entry name" value="TRANSCRIPTIONAL REPRESSOR OF EMRAB OPERON"/>
    <property type="match status" value="1"/>
</dbReference>
<dbReference type="AlphaFoldDB" id="A0A1V4AA41"/>